<evidence type="ECO:0000313" key="5">
    <source>
        <dbReference type="Proteomes" id="UP000694845"/>
    </source>
</evidence>
<dbReference type="AlphaFoldDB" id="A0A8B7Z4L7"/>
<evidence type="ECO:0000259" key="4">
    <source>
        <dbReference type="Pfam" id="PF08241"/>
    </source>
</evidence>
<dbReference type="Gene3D" id="3.40.50.150">
    <property type="entry name" value="Vaccinia Virus protein VP39"/>
    <property type="match status" value="1"/>
</dbReference>
<dbReference type="KEGG" id="aplc:110984570"/>
<dbReference type="OMA" id="HARNDEM"/>
<dbReference type="RefSeq" id="XP_022100578.1">
    <property type="nucleotide sequence ID" value="XM_022244886.1"/>
</dbReference>
<dbReference type="GO" id="GO:0008757">
    <property type="term" value="F:S-adenosylmethionine-dependent methyltransferase activity"/>
    <property type="evidence" value="ECO:0007669"/>
    <property type="project" value="InterPro"/>
</dbReference>
<keyword evidence="3" id="KW-0808">Transferase</keyword>
<dbReference type="SUPFAM" id="SSF53335">
    <property type="entry name" value="S-adenosyl-L-methionine-dependent methyltransferases"/>
    <property type="match status" value="1"/>
</dbReference>
<dbReference type="CDD" id="cd02440">
    <property type="entry name" value="AdoMet_MTases"/>
    <property type="match status" value="1"/>
</dbReference>
<gene>
    <name evidence="6" type="primary">LOC110984570</name>
</gene>
<dbReference type="GO" id="GO:0032259">
    <property type="term" value="P:methylation"/>
    <property type="evidence" value="ECO:0007669"/>
    <property type="project" value="UniProtKB-KW"/>
</dbReference>
<dbReference type="GeneID" id="110984570"/>
<dbReference type="Pfam" id="PF08241">
    <property type="entry name" value="Methyltransf_11"/>
    <property type="match status" value="1"/>
</dbReference>
<dbReference type="PANTHER" id="PTHR44942">
    <property type="entry name" value="METHYLTRANSF_11 DOMAIN-CONTAINING PROTEIN"/>
    <property type="match status" value="1"/>
</dbReference>
<comment type="similarity">
    <text evidence="1">Belongs to the methyltransferase superfamily.</text>
</comment>
<evidence type="ECO:0000313" key="6">
    <source>
        <dbReference type="RefSeq" id="XP_022100578.1"/>
    </source>
</evidence>
<keyword evidence="2 6" id="KW-0489">Methyltransferase</keyword>
<name>A0A8B7Z4L7_ACAPL</name>
<evidence type="ECO:0000256" key="3">
    <source>
        <dbReference type="ARBA" id="ARBA00022679"/>
    </source>
</evidence>
<accession>A0A8B7Z4L7</accession>
<keyword evidence="5" id="KW-1185">Reference proteome</keyword>
<sequence length="279" mass="31538">MAAPIKLFEGAAHAGVYLKYRPTLPQKVFKRIVDYLQEKHSKPFKLAVDVGCGSGQNTRPLTPYFEKIIGVDVSEAQIAAALKREDKPPNVEYRTGQGEKIPIPDNSVSLVTCFQAAHWLDYTAYCKEVDRVLQPSGCMAVCTYGNFVPEACDGDKTKDARLQKLHTDFYRGALLGPHWDDRRKHIDNLYAEFSIPYQGSIRDDSLQLVWEMNVPSYIGYLSSWSALRTCLKKNPSNPNPLDEFQDRLKEVLDAQTELEQIKVRLKAPIVLLLGRKPLP</sequence>
<dbReference type="InterPro" id="IPR051052">
    <property type="entry name" value="Diverse_substrate_MTase"/>
</dbReference>
<evidence type="ECO:0000256" key="1">
    <source>
        <dbReference type="ARBA" id="ARBA00008361"/>
    </source>
</evidence>
<dbReference type="Proteomes" id="UP000694845">
    <property type="component" value="Unplaced"/>
</dbReference>
<dbReference type="InterPro" id="IPR029063">
    <property type="entry name" value="SAM-dependent_MTases_sf"/>
</dbReference>
<evidence type="ECO:0000256" key="2">
    <source>
        <dbReference type="ARBA" id="ARBA00022603"/>
    </source>
</evidence>
<reference evidence="6" key="1">
    <citation type="submission" date="2025-08" db="UniProtKB">
        <authorList>
            <consortium name="RefSeq"/>
        </authorList>
    </citation>
    <scope>IDENTIFICATION</scope>
</reference>
<dbReference type="OrthoDB" id="506498at2759"/>
<feature type="domain" description="Methyltransferase type 11" evidence="4">
    <location>
        <begin position="48"/>
        <end position="140"/>
    </location>
</feature>
<dbReference type="InterPro" id="IPR013216">
    <property type="entry name" value="Methyltransf_11"/>
</dbReference>
<protein>
    <submittedName>
        <fullName evidence="6">Methyltransferase DDB_G0268948 isoform X1</fullName>
    </submittedName>
</protein>
<dbReference type="PANTHER" id="PTHR44942:SF4">
    <property type="entry name" value="METHYLTRANSFERASE TYPE 11 DOMAIN-CONTAINING PROTEIN"/>
    <property type="match status" value="1"/>
</dbReference>
<organism evidence="5 6">
    <name type="scientific">Acanthaster planci</name>
    <name type="common">Crown-of-thorns starfish</name>
    <dbReference type="NCBI Taxonomy" id="133434"/>
    <lineage>
        <taxon>Eukaryota</taxon>
        <taxon>Metazoa</taxon>
        <taxon>Echinodermata</taxon>
        <taxon>Eleutherozoa</taxon>
        <taxon>Asterozoa</taxon>
        <taxon>Asteroidea</taxon>
        <taxon>Valvatacea</taxon>
        <taxon>Valvatida</taxon>
        <taxon>Acanthasteridae</taxon>
        <taxon>Acanthaster</taxon>
    </lineage>
</organism>
<proteinExistence type="inferred from homology"/>